<protein>
    <submittedName>
        <fullName evidence="2">Uncharacterized protein</fullName>
    </submittedName>
</protein>
<evidence type="ECO:0000256" key="1">
    <source>
        <dbReference type="SAM" id="SignalP"/>
    </source>
</evidence>
<keyword evidence="1" id="KW-0732">Signal</keyword>
<reference evidence="2 3" key="1">
    <citation type="submission" date="2020-10" db="EMBL/GenBank/DDBJ databases">
        <title>Connecting structure to function with the recovery of over 1000 high-quality activated sludge metagenome-assembled genomes encoding full-length rRNA genes using long-read sequencing.</title>
        <authorList>
            <person name="Singleton C.M."/>
            <person name="Petriglieri F."/>
            <person name="Kristensen J.M."/>
            <person name="Kirkegaard R.H."/>
            <person name="Michaelsen T.Y."/>
            <person name="Andersen M.H."/>
            <person name="Karst S.M."/>
            <person name="Dueholm M.S."/>
            <person name="Nielsen P.H."/>
            <person name="Albertsen M."/>
        </authorList>
    </citation>
    <scope>NUCLEOTIDE SEQUENCE [LARGE SCALE GENOMIC DNA]</scope>
    <source>
        <strain evidence="2">Ribe_18-Q3-R11-54_MAXAC.273</strain>
    </source>
</reference>
<proteinExistence type="predicted"/>
<organism evidence="2 3">
    <name type="scientific">Candidatus Opimibacter skivensis</name>
    <dbReference type="NCBI Taxonomy" id="2982028"/>
    <lineage>
        <taxon>Bacteria</taxon>
        <taxon>Pseudomonadati</taxon>
        <taxon>Bacteroidota</taxon>
        <taxon>Saprospiria</taxon>
        <taxon>Saprospirales</taxon>
        <taxon>Saprospiraceae</taxon>
        <taxon>Candidatus Opimibacter</taxon>
    </lineage>
</organism>
<name>A0A9D7SZ33_9BACT</name>
<gene>
    <name evidence="2" type="ORF">IPP15_13865</name>
</gene>
<accession>A0A9D7SZ33</accession>
<feature type="signal peptide" evidence="1">
    <location>
        <begin position="1"/>
        <end position="20"/>
    </location>
</feature>
<sequence>MKLFLISLLTFLGICNSIHGQSDATKIMVKEGMMEVYNHAFDSLHPLLQKVIARLDSMTRVQGGAEYSESYFVYVTKIHTDTLNLDSIHFPDLSNIRIIGINGVPYVDKPDPEQEEWNSIRQDFWFCWTDIVQDTLILKMSGFMDWWDVEFRVFDQHIIAYYNDGTKYDTIFKLNLKDEYSASLSVPVTLDKIYMNQSRFEPGDELIGFASCTVAPYYLRNYYDEKHPFHIRRGFDLYFRVIATEASN</sequence>
<evidence type="ECO:0000313" key="3">
    <source>
        <dbReference type="Proteomes" id="UP000808337"/>
    </source>
</evidence>
<evidence type="ECO:0000313" key="2">
    <source>
        <dbReference type="EMBL" id="MBK9983449.1"/>
    </source>
</evidence>
<feature type="chain" id="PRO_5039505346" evidence="1">
    <location>
        <begin position="21"/>
        <end position="248"/>
    </location>
</feature>
<dbReference type="AlphaFoldDB" id="A0A9D7SZ33"/>
<dbReference type="EMBL" id="JADKGY010000020">
    <property type="protein sequence ID" value="MBK9983449.1"/>
    <property type="molecule type" value="Genomic_DNA"/>
</dbReference>
<comment type="caution">
    <text evidence="2">The sequence shown here is derived from an EMBL/GenBank/DDBJ whole genome shotgun (WGS) entry which is preliminary data.</text>
</comment>
<dbReference type="Proteomes" id="UP000808337">
    <property type="component" value="Unassembled WGS sequence"/>
</dbReference>